<dbReference type="InterPro" id="IPR045057">
    <property type="entry name" value="Gcn5-rel_NAT"/>
</dbReference>
<dbReference type="InterPro" id="IPR031165">
    <property type="entry name" value="GNAT_YJDJ"/>
</dbReference>
<keyword evidence="3" id="KW-1185">Reference proteome</keyword>
<feature type="domain" description="N-acetyltransferase" evidence="1">
    <location>
        <begin position="6"/>
        <end position="88"/>
    </location>
</feature>
<dbReference type="Pfam" id="PF14542">
    <property type="entry name" value="Acetyltransf_CG"/>
    <property type="match status" value="1"/>
</dbReference>
<dbReference type="SUPFAM" id="SSF55729">
    <property type="entry name" value="Acyl-CoA N-acyltransferases (Nat)"/>
    <property type="match status" value="1"/>
</dbReference>
<sequence>METKIIHRPERNRFETVKDGYTAYVEYNISDNELNILHTIVPDEISGQGIASRLVKETYEYARKHSLKPVATCSYAVAWLEKHKDYKS</sequence>
<dbReference type="PANTHER" id="PTHR31435:SF9">
    <property type="entry name" value="PROTEIN NATD1"/>
    <property type="match status" value="1"/>
</dbReference>
<reference evidence="2 3" key="1">
    <citation type="submission" date="2022-07" db="EMBL/GenBank/DDBJ databases">
        <title>Fecal culturing of patients with breast cancer.</title>
        <authorList>
            <person name="Teng N.M.Y."/>
            <person name="Kiu R."/>
            <person name="Evans R."/>
            <person name="Baker D.J."/>
            <person name="Zenner C."/>
            <person name="Robinson S.D."/>
            <person name="Hall L.J."/>
        </authorList>
    </citation>
    <scope>NUCLEOTIDE SEQUENCE [LARGE SCALE GENOMIC DNA]</scope>
    <source>
        <strain evidence="2 3">LH1063</strain>
    </source>
</reference>
<dbReference type="Gene3D" id="3.40.630.30">
    <property type="match status" value="1"/>
</dbReference>
<accession>A0ABT1MM36</accession>
<dbReference type="PROSITE" id="PS51729">
    <property type="entry name" value="GNAT_YJDJ"/>
    <property type="match status" value="1"/>
</dbReference>
<dbReference type="EMBL" id="JANDHW010000014">
    <property type="protein sequence ID" value="MCP9612803.1"/>
    <property type="molecule type" value="Genomic_DNA"/>
</dbReference>
<evidence type="ECO:0000259" key="1">
    <source>
        <dbReference type="PROSITE" id="PS51729"/>
    </source>
</evidence>
<organism evidence="2 3">
    <name type="scientific">Coprobacter tertius</name>
    <dbReference type="NCBI Taxonomy" id="2944915"/>
    <lineage>
        <taxon>Bacteria</taxon>
        <taxon>Pseudomonadati</taxon>
        <taxon>Bacteroidota</taxon>
        <taxon>Bacteroidia</taxon>
        <taxon>Bacteroidales</taxon>
        <taxon>Barnesiellaceae</taxon>
        <taxon>Coprobacter</taxon>
    </lineage>
</organism>
<evidence type="ECO:0000313" key="3">
    <source>
        <dbReference type="Proteomes" id="UP001205603"/>
    </source>
</evidence>
<dbReference type="InterPro" id="IPR016181">
    <property type="entry name" value="Acyl_CoA_acyltransferase"/>
</dbReference>
<proteinExistence type="predicted"/>
<dbReference type="PANTHER" id="PTHR31435">
    <property type="entry name" value="PROTEIN NATD1"/>
    <property type="match status" value="1"/>
</dbReference>
<name>A0ABT1MM36_9BACT</name>
<gene>
    <name evidence="2" type="ORF">NMU02_11955</name>
</gene>
<dbReference type="RefSeq" id="WP_255028162.1">
    <property type="nucleotide sequence ID" value="NZ_JANDHW010000014.1"/>
</dbReference>
<dbReference type="Proteomes" id="UP001205603">
    <property type="component" value="Unassembled WGS sequence"/>
</dbReference>
<protein>
    <submittedName>
        <fullName evidence="2">N-acetyltransferase</fullName>
    </submittedName>
</protein>
<comment type="caution">
    <text evidence="2">The sequence shown here is derived from an EMBL/GenBank/DDBJ whole genome shotgun (WGS) entry which is preliminary data.</text>
</comment>
<dbReference type="CDD" id="cd04301">
    <property type="entry name" value="NAT_SF"/>
    <property type="match status" value="1"/>
</dbReference>
<evidence type="ECO:0000313" key="2">
    <source>
        <dbReference type="EMBL" id="MCP9612803.1"/>
    </source>
</evidence>